<evidence type="ECO:0000256" key="1">
    <source>
        <dbReference type="SAM" id="MobiDB-lite"/>
    </source>
</evidence>
<reference evidence="3 4" key="1">
    <citation type="journal article" date="2022" name="Nat. Ecol. Evol.">
        <title>A masculinizing supergene underlies an exaggerated male reproductive morph in a spider.</title>
        <authorList>
            <person name="Hendrickx F."/>
            <person name="De Corte Z."/>
            <person name="Sonet G."/>
            <person name="Van Belleghem S.M."/>
            <person name="Kostlbacher S."/>
            <person name="Vangestel C."/>
        </authorList>
    </citation>
    <scope>NUCLEOTIDE SEQUENCE [LARGE SCALE GENOMIC DNA]</scope>
    <source>
        <strain evidence="3">W744_W776</strain>
    </source>
</reference>
<evidence type="ECO:0008006" key="5">
    <source>
        <dbReference type="Google" id="ProtNLM"/>
    </source>
</evidence>
<keyword evidence="4" id="KW-1185">Reference proteome</keyword>
<feature type="signal peptide" evidence="2">
    <location>
        <begin position="1"/>
        <end position="22"/>
    </location>
</feature>
<dbReference type="Proteomes" id="UP000827092">
    <property type="component" value="Unassembled WGS sequence"/>
</dbReference>
<name>A0AAV6VSM4_9ARAC</name>
<feature type="chain" id="PRO_5043563388" description="Secreted protein" evidence="2">
    <location>
        <begin position="23"/>
        <end position="95"/>
    </location>
</feature>
<dbReference type="EMBL" id="JAFNEN010000029">
    <property type="protein sequence ID" value="KAG8199243.1"/>
    <property type="molecule type" value="Genomic_DNA"/>
</dbReference>
<protein>
    <recommendedName>
        <fullName evidence="5">Secreted protein</fullName>
    </recommendedName>
</protein>
<dbReference type="AlphaFoldDB" id="A0AAV6VSM4"/>
<keyword evidence="2" id="KW-0732">Signal</keyword>
<comment type="caution">
    <text evidence="3">The sequence shown here is derived from an EMBL/GenBank/DDBJ whole genome shotgun (WGS) entry which is preliminary data.</text>
</comment>
<sequence>MTFVRRRHLCLLIFIYTKSSTPETIHRSKRATISSAIHPGPRDSASDSMEGSNTIATMGAPEFTTPGFHGEQCHLVVRSDLHLVTPNICYCDKSV</sequence>
<accession>A0AAV6VSM4</accession>
<proteinExistence type="predicted"/>
<evidence type="ECO:0000256" key="2">
    <source>
        <dbReference type="SAM" id="SignalP"/>
    </source>
</evidence>
<evidence type="ECO:0000313" key="4">
    <source>
        <dbReference type="Proteomes" id="UP000827092"/>
    </source>
</evidence>
<evidence type="ECO:0000313" key="3">
    <source>
        <dbReference type="EMBL" id="KAG8199243.1"/>
    </source>
</evidence>
<organism evidence="3 4">
    <name type="scientific">Oedothorax gibbosus</name>
    <dbReference type="NCBI Taxonomy" id="931172"/>
    <lineage>
        <taxon>Eukaryota</taxon>
        <taxon>Metazoa</taxon>
        <taxon>Ecdysozoa</taxon>
        <taxon>Arthropoda</taxon>
        <taxon>Chelicerata</taxon>
        <taxon>Arachnida</taxon>
        <taxon>Araneae</taxon>
        <taxon>Araneomorphae</taxon>
        <taxon>Entelegynae</taxon>
        <taxon>Araneoidea</taxon>
        <taxon>Linyphiidae</taxon>
        <taxon>Erigoninae</taxon>
        <taxon>Oedothorax</taxon>
    </lineage>
</organism>
<feature type="compositionally biased region" description="Polar residues" evidence="1">
    <location>
        <begin position="46"/>
        <end position="56"/>
    </location>
</feature>
<feature type="region of interest" description="Disordered" evidence="1">
    <location>
        <begin position="26"/>
        <end position="56"/>
    </location>
</feature>
<gene>
    <name evidence="3" type="ORF">JTE90_003670</name>
</gene>